<evidence type="ECO:0000256" key="3">
    <source>
        <dbReference type="ARBA" id="ARBA00023015"/>
    </source>
</evidence>
<dbReference type="AlphaFoldDB" id="A0A8H4FK04"/>
<feature type="transmembrane region" description="Helical" evidence="7">
    <location>
        <begin position="27"/>
        <end position="52"/>
    </location>
</feature>
<reference evidence="9" key="2">
    <citation type="submission" date="2020-03" db="EMBL/GenBank/DDBJ databases">
        <authorList>
            <person name="Fu F.-F."/>
            <person name="Chen J."/>
        </authorList>
    </citation>
    <scope>NUCLEOTIDE SEQUENCE</scope>
    <source>
        <strain evidence="9">Lc1</strain>
    </source>
</reference>
<keyword evidence="2" id="KW-0862">Zinc</keyword>
<keyword evidence="10" id="KW-1185">Reference proteome</keyword>
<dbReference type="InterPro" id="IPR036864">
    <property type="entry name" value="Zn2-C6_fun-type_DNA-bd_sf"/>
</dbReference>
<dbReference type="GeneID" id="69011196"/>
<feature type="domain" description="Zn(2)-C6 fungal-type" evidence="8">
    <location>
        <begin position="139"/>
        <end position="167"/>
    </location>
</feature>
<dbReference type="EMBL" id="WVTB01000048">
    <property type="protein sequence ID" value="KAF3804771.1"/>
    <property type="molecule type" value="Genomic_DNA"/>
</dbReference>
<keyword evidence="4" id="KW-0238">DNA-binding</keyword>
<protein>
    <submittedName>
        <fullName evidence="9">Putative transcriptional regulatory protein C15D4.02</fullName>
    </submittedName>
</protein>
<gene>
    <name evidence="9" type="ORF">GCG54_00004040</name>
</gene>
<keyword evidence="6" id="KW-0539">Nucleus</keyword>
<dbReference type="GO" id="GO:0000981">
    <property type="term" value="F:DNA-binding transcription factor activity, RNA polymerase II-specific"/>
    <property type="evidence" value="ECO:0007669"/>
    <property type="project" value="InterPro"/>
</dbReference>
<dbReference type="GO" id="GO:0008270">
    <property type="term" value="F:zinc ion binding"/>
    <property type="evidence" value="ECO:0007669"/>
    <property type="project" value="InterPro"/>
</dbReference>
<reference evidence="9" key="1">
    <citation type="journal article" date="2020" name="Phytopathology">
        <title>Genome sequence and comparative analysis of Colletotrichum gloeosporioides isolated from Liriodendron leaves.</title>
        <authorList>
            <person name="Fu F.F."/>
            <person name="Hao Z."/>
            <person name="Wang P."/>
            <person name="Lu Y."/>
            <person name="Xue L.J."/>
            <person name="Wei G."/>
            <person name="Tian Y."/>
            <person name="Baishi H."/>
            <person name="Xu H."/>
            <person name="Shi J."/>
            <person name="Cheng T."/>
            <person name="Wang G."/>
            <person name="Yi Y."/>
            <person name="Chen J."/>
        </authorList>
    </citation>
    <scope>NUCLEOTIDE SEQUENCE</scope>
    <source>
        <strain evidence="9">Lc1</strain>
    </source>
</reference>
<dbReference type="PANTHER" id="PTHR36206:SF13">
    <property type="entry name" value="TRANSCRIPTIONAL REGULATORY PROTEIN MOC3"/>
    <property type="match status" value="1"/>
</dbReference>
<dbReference type="SUPFAM" id="SSF57701">
    <property type="entry name" value="Zn2/Cys6 DNA-binding domain"/>
    <property type="match status" value="1"/>
</dbReference>
<dbReference type="Pfam" id="PF11951">
    <property type="entry name" value="Fungal_trans_2"/>
    <property type="match status" value="1"/>
</dbReference>
<evidence type="ECO:0000256" key="2">
    <source>
        <dbReference type="ARBA" id="ARBA00022833"/>
    </source>
</evidence>
<keyword evidence="1" id="KW-0479">Metal-binding</keyword>
<dbReference type="Proteomes" id="UP000613401">
    <property type="component" value="Unassembled WGS sequence"/>
</dbReference>
<evidence type="ECO:0000256" key="4">
    <source>
        <dbReference type="ARBA" id="ARBA00023125"/>
    </source>
</evidence>
<sequence>MGPHGIYRSLFRQAEDLSVYLDTAWEVVPGVVFLPLLLLGEIMIIIGVLIILPTNQVTKSIYSASFFVLCILSKAVSIFTRFLLLLGHELTQMILSPTIRPISPMTIRPGPEVLTFALEDWPRKDGPSTRASKPKVRTGCVTCKRRRVKCDEAKPTCHNCIKRKVPCEGYITEPRAPKTPPKQAARSPRGSVVAISPRVVEPSYEGLVFTSQLQRDHFDHWLWFAGDTLVFPSELITETIPQLARSDAGVRNAAFAIGAASLGSFTREQRLKGKGPYYPDALRYYNRALQHTAASTTTEESFPKVLMTCLLFFMFEALQGDRKAALIHLNHGCHILDQYERRVGRKRTPLLEAIVANFQRLTMQSWSHGGDHPEETEAHVPWCCRGRMKRYAVDEMPEVFDTLDEAHRWWEITQHHVVHHAPLLIGFRVEGTGNKSPAAYPSTQSLPISAEKVKEHMKFIERWRARFLPLVEATGKHAKDEEDRERLKALGLRIHSTYLSVPTKTANYTDWEALVSLTPAFREVVMLSEKFLTIQQRHAKMGEVFTMNSISPTWPLGAAAILCADDNVKADAMRLLRRFPRRDGLWDTCTYVTMLEGVQRAKETLRNRVGEKSEGDHVFSYEVVYDEKSISWVKAVEDPAVVGRDALEYKIEMP</sequence>
<dbReference type="InterPro" id="IPR021858">
    <property type="entry name" value="Fun_TF"/>
</dbReference>
<evidence type="ECO:0000313" key="9">
    <source>
        <dbReference type="EMBL" id="KAF3804771.1"/>
    </source>
</evidence>
<keyword evidence="7" id="KW-0472">Membrane</keyword>
<evidence type="ECO:0000256" key="7">
    <source>
        <dbReference type="SAM" id="Phobius"/>
    </source>
</evidence>
<comment type="caution">
    <text evidence="9">The sequence shown here is derived from an EMBL/GenBank/DDBJ whole genome shotgun (WGS) entry which is preliminary data.</text>
</comment>
<keyword evidence="3" id="KW-0805">Transcription regulation</keyword>
<dbReference type="RefSeq" id="XP_045263930.1">
    <property type="nucleotide sequence ID" value="XM_045404095.1"/>
</dbReference>
<keyword evidence="5" id="KW-0804">Transcription</keyword>
<evidence type="ECO:0000256" key="6">
    <source>
        <dbReference type="ARBA" id="ARBA00023242"/>
    </source>
</evidence>
<dbReference type="SMART" id="SM00066">
    <property type="entry name" value="GAL4"/>
    <property type="match status" value="1"/>
</dbReference>
<dbReference type="PROSITE" id="PS50048">
    <property type="entry name" value="ZN2_CY6_FUNGAL_2"/>
    <property type="match status" value="1"/>
</dbReference>
<keyword evidence="7" id="KW-0812">Transmembrane</keyword>
<dbReference type="PROSITE" id="PS00463">
    <property type="entry name" value="ZN2_CY6_FUNGAL_1"/>
    <property type="match status" value="1"/>
</dbReference>
<evidence type="ECO:0000256" key="1">
    <source>
        <dbReference type="ARBA" id="ARBA00022723"/>
    </source>
</evidence>
<accession>A0A8H4FK04</accession>
<dbReference type="InterPro" id="IPR001138">
    <property type="entry name" value="Zn2Cys6_DnaBD"/>
</dbReference>
<feature type="transmembrane region" description="Helical" evidence="7">
    <location>
        <begin position="64"/>
        <end position="86"/>
    </location>
</feature>
<dbReference type="InterPro" id="IPR052360">
    <property type="entry name" value="Transcr_Regulatory_Proteins"/>
</dbReference>
<name>A0A8H4FK04_COLGL</name>
<evidence type="ECO:0000313" key="10">
    <source>
        <dbReference type="Proteomes" id="UP000613401"/>
    </source>
</evidence>
<dbReference type="PANTHER" id="PTHR36206">
    <property type="entry name" value="ASPERCRYPTIN BIOSYNTHESIS CLUSTER-SPECIFIC TRANSCRIPTION REGULATOR ATNN-RELATED"/>
    <property type="match status" value="1"/>
</dbReference>
<dbReference type="GO" id="GO:0003677">
    <property type="term" value="F:DNA binding"/>
    <property type="evidence" value="ECO:0007669"/>
    <property type="project" value="UniProtKB-KW"/>
</dbReference>
<proteinExistence type="predicted"/>
<dbReference type="Gene3D" id="4.10.240.10">
    <property type="entry name" value="Zn(2)-C6 fungal-type DNA-binding domain"/>
    <property type="match status" value="1"/>
</dbReference>
<keyword evidence="7" id="KW-1133">Transmembrane helix</keyword>
<evidence type="ECO:0000259" key="8">
    <source>
        <dbReference type="PROSITE" id="PS50048"/>
    </source>
</evidence>
<organism evidence="9 10">
    <name type="scientific">Colletotrichum gloeosporioides</name>
    <name type="common">Anthracnose fungus</name>
    <name type="synonym">Glomerella cingulata</name>
    <dbReference type="NCBI Taxonomy" id="474922"/>
    <lineage>
        <taxon>Eukaryota</taxon>
        <taxon>Fungi</taxon>
        <taxon>Dikarya</taxon>
        <taxon>Ascomycota</taxon>
        <taxon>Pezizomycotina</taxon>
        <taxon>Sordariomycetes</taxon>
        <taxon>Hypocreomycetidae</taxon>
        <taxon>Glomerellales</taxon>
        <taxon>Glomerellaceae</taxon>
        <taxon>Colletotrichum</taxon>
        <taxon>Colletotrichum gloeosporioides species complex</taxon>
    </lineage>
</organism>
<dbReference type="Pfam" id="PF00172">
    <property type="entry name" value="Zn_clus"/>
    <property type="match status" value="1"/>
</dbReference>
<evidence type="ECO:0000256" key="5">
    <source>
        <dbReference type="ARBA" id="ARBA00023163"/>
    </source>
</evidence>
<dbReference type="CDD" id="cd00067">
    <property type="entry name" value="GAL4"/>
    <property type="match status" value="1"/>
</dbReference>